<dbReference type="Proteomes" id="UP000319576">
    <property type="component" value="Chromosome"/>
</dbReference>
<keyword evidence="3" id="KW-1185">Reference proteome</keyword>
<evidence type="ECO:0000313" key="2">
    <source>
        <dbReference type="EMBL" id="QDU21609.1"/>
    </source>
</evidence>
<dbReference type="AlphaFoldDB" id="A0A517XVU0"/>
<organism evidence="2 3">
    <name type="scientific">Urbifossiella limnaea</name>
    <dbReference type="NCBI Taxonomy" id="2528023"/>
    <lineage>
        <taxon>Bacteria</taxon>
        <taxon>Pseudomonadati</taxon>
        <taxon>Planctomycetota</taxon>
        <taxon>Planctomycetia</taxon>
        <taxon>Gemmatales</taxon>
        <taxon>Gemmataceae</taxon>
        <taxon>Urbifossiella</taxon>
    </lineage>
</organism>
<dbReference type="Gene3D" id="3.20.20.150">
    <property type="entry name" value="Divalent-metal-dependent TIM barrel enzymes"/>
    <property type="match status" value="1"/>
</dbReference>
<dbReference type="GO" id="GO:0016853">
    <property type="term" value="F:isomerase activity"/>
    <property type="evidence" value="ECO:0007669"/>
    <property type="project" value="UniProtKB-KW"/>
</dbReference>
<evidence type="ECO:0000313" key="3">
    <source>
        <dbReference type="Proteomes" id="UP000319576"/>
    </source>
</evidence>
<reference evidence="2 3" key="1">
    <citation type="submission" date="2019-02" db="EMBL/GenBank/DDBJ databases">
        <title>Deep-cultivation of Planctomycetes and their phenomic and genomic characterization uncovers novel biology.</title>
        <authorList>
            <person name="Wiegand S."/>
            <person name="Jogler M."/>
            <person name="Boedeker C."/>
            <person name="Pinto D."/>
            <person name="Vollmers J."/>
            <person name="Rivas-Marin E."/>
            <person name="Kohn T."/>
            <person name="Peeters S.H."/>
            <person name="Heuer A."/>
            <person name="Rast P."/>
            <person name="Oberbeckmann S."/>
            <person name="Bunk B."/>
            <person name="Jeske O."/>
            <person name="Meyerdierks A."/>
            <person name="Storesund J.E."/>
            <person name="Kallscheuer N."/>
            <person name="Luecker S."/>
            <person name="Lage O.M."/>
            <person name="Pohl T."/>
            <person name="Merkel B.J."/>
            <person name="Hornburger P."/>
            <person name="Mueller R.-W."/>
            <person name="Bruemmer F."/>
            <person name="Labrenz M."/>
            <person name="Spormann A.M."/>
            <person name="Op den Camp H."/>
            <person name="Overmann J."/>
            <person name="Amann R."/>
            <person name="Jetten M.S.M."/>
            <person name="Mascher T."/>
            <person name="Medema M.H."/>
            <person name="Devos D.P."/>
            <person name="Kaster A.-K."/>
            <person name="Ovreas L."/>
            <person name="Rohde M."/>
            <person name="Galperin M.Y."/>
            <person name="Jogler C."/>
        </authorList>
    </citation>
    <scope>NUCLEOTIDE SEQUENCE [LARGE SCALE GENOMIC DNA]</scope>
    <source>
        <strain evidence="2 3">ETA_A1</strain>
    </source>
</reference>
<feature type="domain" description="Xylose isomerase-like TIM barrel" evidence="1">
    <location>
        <begin position="22"/>
        <end position="259"/>
    </location>
</feature>
<dbReference type="KEGG" id="uli:ETAA1_35790"/>
<dbReference type="EMBL" id="CP036273">
    <property type="protein sequence ID" value="QDU21609.1"/>
    <property type="molecule type" value="Genomic_DNA"/>
</dbReference>
<protein>
    <submittedName>
        <fullName evidence="2">Xylose isomerase-like TIM barrel</fullName>
    </submittedName>
</protein>
<dbReference type="SUPFAM" id="SSF51658">
    <property type="entry name" value="Xylose isomerase-like"/>
    <property type="match status" value="1"/>
</dbReference>
<proteinExistence type="predicted"/>
<gene>
    <name evidence="2" type="ORF">ETAA1_35790</name>
</gene>
<dbReference type="Pfam" id="PF01261">
    <property type="entry name" value="AP_endonuc_2"/>
    <property type="match status" value="1"/>
</dbReference>
<dbReference type="PANTHER" id="PTHR12110">
    <property type="entry name" value="HYDROXYPYRUVATE ISOMERASE"/>
    <property type="match status" value="1"/>
</dbReference>
<sequence>MTPLRVGIVAEATGRPIRLAVAESARMGATAIQADAVGDLLPAQLGETGRREFRNLLRSYSQDLAALHVPLRRGLDIPADLQPRIDAVRKAMQLAFDLGGRRVVVPCPKLPDESESPRAQLMRESLTALGQFGDRVGTMVALEIGFDPADKVREYLATFDTGSLKVTFDPANLMVHGHDPLANLAPLKGVVAHVHARDARNAGLSRGIQEVPLGAGDVDWLAFTATLQVMEFDGYLCVDREQGENKLADVTNGVKFLRRFTGPLLG</sequence>
<dbReference type="InterPro" id="IPR036237">
    <property type="entry name" value="Xyl_isomerase-like_sf"/>
</dbReference>
<accession>A0A517XVU0</accession>
<keyword evidence="2" id="KW-0413">Isomerase</keyword>
<dbReference type="InterPro" id="IPR050312">
    <property type="entry name" value="IolE/XylAMocC-like"/>
</dbReference>
<dbReference type="OrthoDB" id="259584at2"/>
<dbReference type="PANTHER" id="PTHR12110:SF41">
    <property type="entry name" value="INOSOSE DEHYDRATASE"/>
    <property type="match status" value="1"/>
</dbReference>
<evidence type="ECO:0000259" key="1">
    <source>
        <dbReference type="Pfam" id="PF01261"/>
    </source>
</evidence>
<dbReference type="RefSeq" id="WP_145240680.1">
    <property type="nucleotide sequence ID" value="NZ_CP036273.1"/>
</dbReference>
<dbReference type="InterPro" id="IPR013022">
    <property type="entry name" value="Xyl_isomerase-like_TIM-brl"/>
</dbReference>
<name>A0A517XVU0_9BACT</name>